<evidence type="ECO:0000256" key="4">
    <source>
        <dbReference type="ARBA" id="ARBA00022840"/>
    </source>
</evidence>
<proteinExistence type="predicted"/>
<evidence type="ECO:0000256" key="5">
    <source>
        <dbReference type="PROSITE-ProRule" id="PRU01213"/>
    </source>
</evidence>
<dbReference type="EMBL" id="CP001854">
    <property type="protein sequence ID" value="ADB51880.1"/>
    <property type="molecule type" value="Genomic_DNA"/>
</dbReference>
<accession>D3EZB5</accession>
<gene>
    <name evidence="8" type="ordered locus">Cwoe_3462</name>
</gene>
<evidence type="ECO:0000256" key="3">
    <source>
        <dbReference type="ARBA" id="ARBA00022741"/>
    </source>
</evidence>
<feature type="domain" description="ABC transporter" evidence="6">
    <location>
        <begin position="1"/>
        <end position="234"/>
    </location>
</feature>
<dbReference type="GO" id="GO:0005524">
    <property type="term" value="F:ATP binding"/>
    <property type="evidence" value="ECO:0007669"/>
    <property type="project" value="UniProtKB-KW"/>
</dbReference>
<dbReference type="InterPro" id="IPR017871">
    <property type="entry name" value="ABC_transporter-like_CS"/>
</dbReference>
<keyword evidence="2 5" id="KW-0500">Molybdenum</keyword>
<dbReference type="eggNOG" id="COG3842">
    <property type="taxonomic scope" value="Bacteria"/>
</dbReference>
<dbReference type="GO" id="GO:0016887">
    <property type="term" value="F:ATP hydrolysis activity"/>
    <property type="evidence" value="ECO:0007669"/>
    <property type="project" value="InterPro"/>
</dbReference>
<dbReference type="Proteomes" id="UP000008229">
    <property type="component" value="Chromosome"/>
</dbReference>
<dbReference type="PROSITE" id="PS50893">
    <property type="entry name" value="ABC_TRANSPORTER_2"/>
    <property type="match status" value="1"/>
</dbReference>
<dbReference type="SMART" id="SM00382">
    <property type="entry name" value="AAA"/>
    <property type="match status" value="1"/>
</dbReference>
<dbReference type="PANTHER" id="PTHR42781">
    <property type="entry name" value="SPERMIDINE/PUTRESCINE IMPORT ATP-BINDING PROTEIN POTA"/>
    <property type="match status" value="1"/>
</dbReference>
<dbReference type="HOGENOM" id="CLU_000604_1_1_11"/>
<dbReference type="InterPro" id="IPR003439">
    <property type="entry name" value="ABC_transporter-like_ATP-bd"/>
</dbReference>
<dbReference type="Pfam" id="PF00005">
    <property type="entry name" value="ABC_tran"/>
    <property type="match status" value="1"/>
</dbReference>
<evidence type="ECO:0000256" key="2">
    <source>
        <dbReference type="ARBA" id="ARBA00022505"/>
    </source>
</evidence>
<feature type="domain" description="Mop" evidence="7">
    <location>
        <begin position="294"/>
        <end position="358"/>
    </location>
</feature>
<dbReference type="PANTHER" id="PTHR42781:SF4">
    <property type="entry name" value="SPERMIDINE_PUTRESCINE IMPORT ATP-BINDING PROTEIN POTA"/>
    <property type="match status" value="1"/>
</dbReference>
<dbReference type="Pfam" id="PF03459">
    <property type="entry name" value="TOBE"/>
    <property type="match status" value="1"/>
</dbReference>
<evidence type="ECO:0000313" key="9">
    <source>
        <dbReference type="Proteomes" id="UP000008229"/>
    </source>
</evidence>
<dbReference type="AlphaFoldDB" id="D3EZB5"/>
<evidence type="ECO:0000313" key="8">
    <source>
        <dbReference type="EMBL" id="ADB51880.1"/>
    </source>
</evidence>
<dbReference type="STRING" id="469383.Cwoe_3462"/>
<dbReference type="PROSITE" id="PS51866">
    <property type="entry name" value="MOP"/>
    <property type="match status" value="1"/>
</dbReference>
<reference evidence="9" key="2">
    <citation type="submission" date="2010-01" db="EMBL/GenBank/DDBJ databases">
        <title>The complete genome of Conexibacter woesei DSM 14684.</title>
        <authorList>
            <consortium name="US DOE Joint Genome Institute (JGI-PGF)"/>
            <person name="Lucas S."/>
            <person name="Copeland A."/>
            <person name="Lapidus A."/>
            <person name="Glavina del Rio T."/>
            <person name="Dalin E."/>
            <person name="Tice H."/>
            <person name="Bruce D."/>
            <person name="Goodwin L."/>
            <person name="Pitluck S."/>
            <person name="Kyrpides N."/>
            <person name="Mavromatis K."/>
            <person name="Ivanova N."/>
            <person name="Mikhailova N."/>
            <person name="Chertkov O."/>
            <person name="Brettin T."/>
            <person name="Detter J.C."/>
            <person name="Han C."/>
            <person name="Larimer F."/>
            <person name="Land M."/>
            <person name="Hauser L."/>
            <person name="Markowitz V."/>
            <person name="Cheng J.-F."/>
            <person name="Hugenholtz P."/>
            <person name="Woyke T."/>
            <person name="Wu D."/>
            <person name="Pukall R."/>
            <person name="Steenblock K."/>
            <person name="Schneider S."/>
            <person name="Klenk H.-P."/>
            <person name="Eisen J.A."/>
        </authorList>
    </citation>
    <scope>NUCLEOTIDE SEQUENCE [LARGE SCALE GENOMIC DNA]</scope>
    <source>
        <strain evidence="9">DSM 14684 / CIP 108061 / JCM 11494 / NBRC 100937 / ID131577</strain>
    </source>
</reference>
<dbReference type="PROSITE" id="PS00211">
    <property type="entry name" value="ABC_TRANSPORTER_1"/>
    <property type="match status" value="1"/>
</dbReference>
<dbReference type="KEGG" id="cwo:Cwoe_3462"/>
<evidence type="ECO:0000259" key="7">
    <source>
        <dbReference type="PROSITE" id="PS51866"/>
    </source>
</evidence>
<protein>
    <submittedName>
        <fullName evidence="8">Molybdate ABC transporter, ATPase subunit</fullName>
    </submittedName>
</protein>
<dbReference type="InterPro" id="IPR050093">
    <property type="entry name" value="ABC_SmlMolc_Importer"/>
</dbReference>
<dbReference type="RefSeq" id="WP_012934931.1">
    <property type="nucleotide sequence ID" value="NC_013739.1"/>
</dbReference>
<dbReference type="Gene3D" id="2.40.50.100">
    <property type="match status" value="1"/>
</dbReference>
<dbReference type="InterPro" id="IPR027417">
    <property type="entry name" value="P-loop_NTPase"/>
</dbReference>
<sequence>MLSAELRTRIGTLDLDVALDVPAGRCVALAGPSGAGKTTVLRAVAGLVRPERGQIACGEETWLDSARGIDVAPERRGCGYVFQDYALFGHMSAWRNVAYGLGHLPRGERRGRAHALLERFGIAGALADARPAQLSGGERQRVALARALGPRPRVLLLDEPLSALDARTRASAGRELARLLGELDVPALLVTHDFAEAALLGDEVAVLDGGRIVQRGAASALAAAPASGFVADFTGASVLLGGVRTGGGDGRLTAIELDGGGSVVAADRGEGAVAIAVHPWDVTVEPSGGAAVAASSAQNRLEAEVVTVTPIGNRVRVGLAVPQPLAAEVTQASVEQLGLVPGVRVVAVWKASATRVTPR</sequence>
<dbReference type="GO" id="GO:0015689">
    <property type="term" value="P:molybdate ion transport"/>
    <property type="evidence" value="ECO:0007669"/>
    <property type="project" value="InterPro"/>
</dbReference>
<dbReference type="InterPro" id="IPR003593">
    <property type="entry name" value="AAA+_ATPase"/>
</dbReference>
<keyword evidence="9" id="KW-1185">Reference proteome</keyword>
<dbReference type="InterPro" id="IPR005116">
    <property type="entry name" value="Transp-assoc_OB_typ1"/>
</dbReference>
<dbReference type="Gene3D" id="3.40.50.300">
    <property type="entry name" value="P-loop containing nucleotide triphosphate hydrolases"/>
    <property type="match status" value="1"/>
</dbReference>
<dbReference type="InterPro" id="IPR008995">
    <property type="entry name" value="Mo/tungstate-bd_C_term_dom"/>
</dbReference>
<organism evidence="8 9">
    <name type="scientific">Conexibacter woesei (strain DSM 14684 / CCUG 47730 / CIP 108061 / JCM 11494 / NBRC 100937 / ID131577)</name>
    <dbReference type="NCBI Taxonomy" id="469383"/>
    <lineage>
        <taxon>Bacteria</taxon>
        <taxon>Bacillati</taxon>
        <taxon>Actinomycetota</taxon>
        <taxon>Thermoleophilia</taxon>
        <taxon>Solirubrobacterales</taxon>
        <taxon>Conexibacteraceae</taxon>
        <taxon>Conexibacter</taxon>
    </lineage>
</organism>
<keyword evidence="3" id="KW-0547">Nucleotide-binding</keyword>
<evidence type="ECO:0000259" key="6">
    <source>
        <dbReference type="PROSITE" id="PS50893"/>
    </source>
</evidence>
<keyword evidence="4" id="KW-0067">ATP-binding</keyword>
<dbReference type="OrthoDB" id="9112331at2"/>
<dbReference type="SUPFAM" id="SSF52540">
    <property type="entry name" value="P-loop containing nucleoside triphosphate hydrolases"/>
    <property type="match status" value="1"/>
</dbReference>
<name>D3EZB5_CONWI</name>
<evidence type="ECO:0000256" key="1">
    <source>
        <dbReference type="ARBA" id="ARBA00022448"/>
    </source>
</evidence>
<dbReference type="InterPro" id="IPR004606">
    <property type="entry name" value="Mop_domain"/>
</dbReference>
<reference evidence="8 9" key="1">
    <citation type="journal article" date="2010" name="Stand. Genomic Sci.">
        <title>Complete genome sequence of Conexibacter woesei type strain (ID131577).</title>
        <authorList>
            <person name="Pukall R."/>
            <person name="Lapidus A."/>
            <person name="Glavina Del Rio T."/>
            <person name="Copeland A."/>
            <person name="Tice H."/>
            <person name="Cheng J.-F."/>
            <person name="Lucas S."/>
            <person name="Chen F."/>
            <person name="Nolan M."/>
            <person name="Bruce D."/>
            <person name="Goodwin L."/>
            <person name="Pitluck S."/>
            <person name="Mavromatis K."/>
            <person name="Ivanova N."/>
            <person name="Ovchinnikova G."/>
            <person name="Pati A."/>
            <person name="Chen A."/>
            <person name="Palaniappan K."/>
            <person name="Land M."/>
            <person name="Hauser L."/>
            <person name="Chang Y.-J."/>
            <person name="Jeffries C.D."/>
            <person name="Chain P."/>
            <person name="Meincke L."/>
            <person name="Sims D."/>
            <person name="Brettin T."/>
            <person name="Detter J.C."/>
            <person name="Rohde M."/>
            <person name="Goeker M."/>
            <person name="Bristow J."/>
            <person name="Eisen J.A."/>
            <person name="Markowitz V."/>
            <person name="Kyrpides N.C."/>
            <person name="Klenk H.-P."/>
            <person name="Hugenholtz P."/>
        </authorList>
    </citation>
    <scope>NUCLEOTIDE SEQUENCE [LARGE SCALE GENOMIC DNA]</scope>
    <source>
        <strain evidence="9">DSM 14684 / CIP 108061 / JCM 11494 / NBRC 100937 / ID131577</strain>
    </source>
</reference>
<dbReference type="SUPFAM" id="SSF50331">
    <property type="entry name" value="MOP-like"/>
    <property type="match status" value="1"/>
</dbReference>
<keyword evidence="1" id="KW-0813">Transport</keyword>